<dbReference type="GeneID" id="36546471"/>
<comment type="caution">
    <text evidence="1">The sequence shown here is derived from an EMBL/GenBank/DDBJ whole genome shotgun (WGS) entry which is preliminary data.</text>
</comment>
<dbReference type="OrthoDB" id="417697at2759"/>
<dbReference type="AlphaFoldDB" id="A0A2I1D0D4"/>
<dbReference type="GO" id="GO:0008168">
    <property type="term" value="F:methyltransferase activity"/>
    <property type="evidence" value="ECO:0007669"/>
    <property type="project" value="UniProtKB-KW"/>
</dbReference>
<dbReference type="Gene3D" id="3.40.50.150">
    <property type="entry name" value="Vaccinia Virus protein VP39"/>
    <property type="match status" value="1"/>
</dbReference>
<keyword evidence="2" id="KW-1185">Reference proteome</keyword>
<dbReference type="EMBL" id="MSFM01000008">
    <property type="protein sequence ID" value="PKY03335.1"/>
    <property type="molecule type" value="Genomic_DNA"/>
</dbReference>
<name>A0A2I1D0D4_ASPC2</name>
<dbReference type="Pfam" id="PF13489">
    <property type="entry name" value="Methyltransf_23"/>
    <property type="match status" value="1"/>
</dbReference>
<reference evidence="1" key="1">
    <citation type="submission" date="2016-12" db="EMBL/GenBank/DDBJ databases">
        <title>The genomes of Aspergillus section Nigri reveals drivers in fungal speciation.</title>
        <authorList>
            <consortium name="DOE Joint Genome Institute"/>
            <person name="Vesth T.C."/>
            <person name="Nybo J."/>
            <person name="Theobald S."/>
            <person name="Brandl J."/>
            <person name="Frisvad J.C."/>
            <person name="Nielsen K.F."/>
            <person name="Lyhne E.K."/>
            <person name="Kogle M.E."/>
            <person name="Kuo A."/>
            <person name="Riley R."/>
            <person name="Clum A."/>
            <person name="Nolan M."/>
            <person name="Lipzen A."/>
            <person name="Salamov A."/>
            <person name="Henrissat B."/>
            <person name="Wiebenga A."/>
            <person name="De vries R.P."/>
            <person name="Grigoriev I.V."/>
            <person name="Mortensen U.H."/>
            <person name="Andersen M.R."/>
            <person name="Baker S.E."/>
        </authorList>
    </citation>
    <scope>NUCLEOTIDE SEQUENCE</scope>
    <source>
        <strain evidence="1">IBT 28561</strain>
    </source>
</reference>
<dbReference type="InterPro" id="IPR029063">
    <property type="entry name" value="SAM-dependent_MTases_sf"/>
</dbReference>
<dbReference type="PANTHER" id="PTHR43591">
    <property type="entry name" value="METHYLTRANSFERASE"/>
    <property type="match status" value="1"/>
</dbReference>
<dbReference type="RefSeq" id="XP_024691929.1">
    <property type="nucleotide sequence ID" value="XM_024838947.1"/>
</dbReference>
<protein>
    <submittedName>
        <fullName evidence="1">LaeA-like methyltransferase</fullName>
    </submittedName>
</protein>
<gene>
    <name evidence="1" type="ORF">P168DRAFT_305624</name>
</gene>
<dbReference type="GO" id="GO:0032259">
    <property type="term" value="P:methylation"/>
    <property type="evidence" value="ECO:0007669"/>
    <property type="project" value="UniProtKB-KW"/>
</dbReference>
<accession>A0A2I1D0D4</accession>
<dbReference type="Proteomes" id="UP000234254">
    <property type="component" value="Unassembled WGS sequence"/>
</dbReference>
<proteinExistence type="predicted"/>
<organism evidence="1 2">
    <name type="scientific">Aspergillus campestris (strain IBT 28561)</name>
    <dbReference type="NCBI Taxonomy" id="1392248"/>
    <lineage>
        <taxon>Eukaryota</taxon>
        <taxon>Fungi</taxon>
        <taxon>Dikarya</taxon>
        <taxon>Ascomycota</taxon>
        <taxon>Pezizomycotina</taxon>
        <taxon>Eurotiomycetes</taxon>
        <taxon>Eurotiomycetidae</taxon>
        <taxon>Eurotiales</taxon>
        <taxon>Aspergillaceae</taxon>
        <taxon>Aspergillus</taxon>
        <taxon>Aspergillus subgen. Circumdati</taxon>
    </lineage>
</organism>
<sequence>MDGPSEVYLLGRDPKESARLNAQHDFLINLIGASQVHSSIPTDSITSVADIATGTGIWLSTLDKSLPPPPPKSPRYFHGFDISPEQFPRENDVSPTRTIRLSVHNICERFPEEHRGRYDLVHLRLLAGALKEADYAVAVKNVCELLKKGGHLQWDDCDTTAFTTTPSTPQVTQMREIIADGVCQLGLCDTAPQRVEKLLRAQGVLVDIRREVFSTVDKPGLHGVARVWLVEVLRSLLPRSLLAGGEVSSEEEARRRTEGLVGALEGAVGETVPVVNLQVVVGRKD</sequence>
<evidence type="ECO:0000313" key="1">
    <source>
        <dbReference type="EMBL" id="PKY03335.1"/>
    </source>
</evidence>
<evidence type="ECO:0000313" key="2">
    <source>
        <dbReference type="Proteomes" id="UP000234254"/>
    </source>
</evidence>
<dbReference type="PANTHER" id="PTHR43591:SF50">
    <property type="entry name" value="METHYLTRANSFERASE DOMAIN-CONTAINING PROTEIN-RELATED"/>
    <property type="match status" value="1"/>
</dbReference>
<dbReference type="SUPFAM" id="SSF53335">
    <property type="entry name" value="S-adenosyl-L-methionine-dependent methyltransferases"/>
    <property type="match status" value="1"/>
</dbReference>
<dbReference type="VEuPathDB" id="FungiDB:P168DRAFT_305624"/>